<proteinExistence type="predicted"/>
<name>A0ACD3AJ28_9AGAR</name>
<gene>
    <name evidence="1" type="ORF">BDN72DRAFT_860445</name>
</gene>
<sequence length="231" mass="22719">MKLSTTFIAFLLVAISANALVVTPRGGHSSDDDDDNSYSDDDGFDSGALTPGNGGNGGPGGDGGPGGSITGVQGGSGYSPPAGNGGNGGPGGNGGTGGSVTFTPGVGQTTSGGRTSVAGTGGGGGPGGISVAGGTAGPGGSGGQGGTSITCIIVDTDEDGVSPCQISRDEEDERRFTTAEITARWKITDDDYILTLSWTVVLSELLWLGEISKRNTPVQRGRLAAWPVWQP</sequence>
<dbReference type="EMBL" id="ML208428">
    <property type="protein sequence ID" value="TFK65721.1"/>
    <property type="molecule type" value="Genomic_DNA"/>
</dbReference>
<evidence type="ECO:0000313" key="1">
    <source>
        <dbReference type="EMBL" id="TFK65721.1"/>
    </source>
</evidence>
<evidence type="ECO:0000313" key="2">
    <source>
        <dbReference type="Proteomes" id="UP000308600"/>
    </source>
</evidence>
<dbReference type="Proteomes" id="UP000308600">
    <property type="component" value="Unassembled WGS sequence"/>
</dbReference>
<keyword evidence="2" id="KW-1185">Reference proteome</keyword>
<organism evidence="1 2">
    <name type="scientific">Pluteus cervinus</name>
    <dbReference type="NCBI Taxonomy" id="181527"/>
    <lineage>
        <taxon>Eukaryota</taxon>
        <taxon>Fungi</taxon>
        <taxon>Dikarya</taxon>
        <taxon>Basidiomycota</taxon>
        <taxon>Agaricomycotina</taxon>
        <taxon>Agaricomycetes</taxon>
        <taxon>Agaricomycetidae</taxon>
        <taxon>Agaricales</taxon>
        <taxon>Pluteineae</taxon>
        <taxon>Pluteaceae</taxon>
        <taxon>Pluteus</taxon>
    </lineage>
</organism>
<accession>A0ACD3AJ28</accession>
<reference evidence="1 2" key="1">
    <citation type="journal article" date="2019" name="Nat. Ecol. Evol.">
        <title>Megaphylogeny resolves global patterns of mushroom evolution.</title>
        <authorList>
            <person name="Varga T."/>
            <person name="Krizsan K."/>
            <person name="Foldi C."/>
            <person name="Dima B."/>
            <person name="Sanchez-Garcia M."/>
            <person name="Sanchez-Ramirez S."/>
            <person name="Szollosi G.J."/>
            <person name="Szarkandi J.G."/>
            <person name="Papp V."/>
            <person name="Albert L."/>
            <person name="Andreopoulos W."/>
            <person name="Angelini C."/>
            <person name="Antonin V."/>
            <person name="Barry K.W."/>
            <person name="Bougher N.L."/>
            <person name="Buchanan P."/>
            <person name="Buyck B."/>
            <person name="Bense V."/>
            <person name="Catcheside P."/>
            <person name="Chovatia M."/>
            <person name="Cooper J."/>
            <person name="Damon W."/>
            <person name="Desjardin D."/>
            <person name="Finy P."/>
            <person name="Geml J."/>
            <person name="Haridas S."/>
            <person name="Hughes K."/>
            <person name="Justo A."/>
            <person name="Karasinski D."/>
            <person name="Kautmanova I."/>
            <person name="Kiss B."/>
            <person name="Kocsube S."/>
            <person name="Kotiranta H."/>
            <person name="LaButti K.M."/>
            <person name="Lechner B.E."/>
            <person name="Liimatainen K."/>
            <person name="Lipzen A."/>
            <person name="Lukacs Z."/>
            <person name="Mihaltcheva S."/>
            <person name="Morgado L.N."/>
            <person name="Niskanen T."/>
            <person name="Noordeloos M.E."/>
            <person name="Ohm R.A."/>
            <person name="Ortiz-Santana B."/>
            <person name="Ovrebo C."/>
            <person name="Racz N."/>
            <person name="Riley R."/>
            <person name="Savchenko A."/>
            <person name="Shiryaev A."/>
            <person name="Soop K."/>
            <person name="Spirin V."/>
            <person name="Szebenyi C."/>
            <person name="Tomsovsky M."/>
            <person name="Tulloss R.E."/>
            <person name="Uehling J."/>
            <person name="Grigoriev I.V."/>
            <person name="Vagvolgyi C."/>
            <person name="Papp T."/>
            <person name="Martin F.M."/>
            <person name="Miettinen O."/>
            <person name="Hibbett D.S."/>
            <person name="Nagy L.G."/>
        </authorList>
    </citation>
    <scope>NUCLEOTIDE SEQUENCE [LARGE SCALE GENOMIC DNA]</scope>
    <source>
        <strain evidence="1 2">NL-1719</strain>
    </source>
</reference>
<protein>
    <submittedName>
        <fullName evidence="1">Uncharacterized protein</fullName>
    </submittedName>
</protein>